<dbReference type="EMBL" id="CP003249">
    <property type="protein sequence ID" value="AFV75605.1"/>
    <property type="molecule type" value="Genomic_DNA"/>
</dbReference>
<dbReference type="Proteomes" id="UP000000211">
    <property type="component" value="Chromosome"/>
</dbReference>
<accession>K7QYC0</accession>
<dbReference type="eggNOG" id="ENOG5032G9H">
    <property type="taxonomic scope" value="Bacteria"/>
</dbReference>
<keyword evidence="2" id="KW-1185">Reference proteome</keyword>
<evidence type="ECO:0000313" key="2">
    <source>
        <dbReference type="Proteomes" id="UP000000211"/>
    </source>
</evidence>
<dbReference type="HOGENOM" id="CLU_1677038_0_0_0"/>
<organism evidence="1 2">
    <name type="scientific">Thermus oshimai JL-2</name>
    <dbReference type="NCBI Taxonomy" id="751945"/>
    <lineage>
        <taxon>Bacteria</taxon>
        <taxon>Thermotogati</taxon>
        <taxon>Deinococcota</taxon>
        <taxon>Deinococci</taxon>
        <taxon>Thermales</taxon>
        <taxon>Thermaceae</taxon>
        <taxon>Thermus</taxon>
    </lineage>
</organism>
<dbReference type="STRING" id="751945.Theos_0541"/>
<proteinExistence type="predicted"/>
<dbReference type="AlphaFoldDB" id="K7QYC0"/>
<sequence length="156" mass="16652">MRALWLLPFLLLALAQVPIGVNLPEGSALSLSAEEVVFDLAQAPYPPPSFPYAYAPTTPKDPLVLSLFSNLEGGWAVEVQAEPLLAEGGKVIPPGQLEVRVNGGPWFPLGPKVVLLTGQGPSSGYQRHFLELRLVLTGKEAPGVYRGVLVFSLSPL</sequence>
<dbReference type="RefSeq" id="WP_016328800.1">
    <property type="nucleotide sequence ID" value="NC_019386.1"/>
</dbReference>
<reference evidence="1 2" key="1">
    <citation type="journal article" date="2013" name="Genome Announc.">
        <title>Whole Genome Sequencing of Thermus oshimai JL-2 and Thermus thermophilus JL-18, Incomplete Denitrifiers from the United States Great Basin.</title>
        <authorList>
            <person name="Murugapiran S.K."/>
            <person name="Huntemann M."/>
            <person name="Wei C.L."/>
            <person name="Han J."/>
            <person name="Detter J.C."/>
            <person name="Han C.S."/>
            <person name="Erkkila T.H."/>
            <person name="Teshima H."/>
            <person name="Chen A."/>
            <person name="Kyrpides N."/>
            <person name="Mavrommatis K."/>
            <person name="Markowitz V."/>
            <person name="Szeto E."/>
            <person name="Ivanova N."/>
            <person name="Pagani I."/>
            <person name="Lam J."/>
            <person name="McDonald A.I."/>
            <person name="Dodsworth J.A."/>
            <person name="Pati A."/>
            <person name="Goodwin L."/>
            <person name="Peters L."/>
            <person name="Pitluck S."/>
            <person name="Woyke T."/>
            <person name="Hedlund B.P."/>
        </authorList>
    </citation>
    <scope>NUCLEOTIDE SEQUENCE</scope>
    <source>
        <strain evidence="1 2">JL-2</strain>
    </source>
</reference>
<dbReference type="KEGG" id="tos:Theos_0541"/>
<protein>
    <submittedName>
        <fullName evidence="1">Uncharacterized protein</fullName>
    </submittedName>
</protein>
<dbReference type="PATRIC" id="fig|751945.3.peg.527"/>
<name>K7QYC0_THEOS</name>
<evidence type="ECO:0000313" key="1">
    <source>
        <dbReference type="EMBL" id="AFV75605.1"/>
    </source>
</evidence>
<gene>
    <name evidence="1" type="ORF">Theos_0541</name>
</gene>